<dbReference type="PROSITE" id="PS50011">
    <property type="entry name" value="PROTEIN_KINASE_DOM"/>
    <property type="match status" value="1"/>
</dbReference>
<dbReference type="CDD" id="cd00053">
    <property type="entry name" value="EGF"/>
    <property type="match status" value="1"/>
</dbReference>
<dbReference type="InterPro" id="IPR003609">
    <property type="entry name" value="Pan_app"/>
</dbReference>
<feature type="domain" description="Apple" evidence="20">
    <location>
        <begin position="268"/>
        <end position="354"/>
    </location>
</feature>
<dbReference type="InterPro" id="IPR011009">
    <property type="entry name" value="Kinase-like_dom_sf"/>
</dbReference>
<evidence type="ECO:0000256" key="1">
    <source>
        <dbReference type="ARBA" id="ARBA00004479"/>
    </source>
</evidence>
<dbReference type="Proteomes" id="UP000515151">
    <property type="component" value="Chromosome 1"/>
</dbReference>
<evidence type="ECO:0000256" key="3">
    <source>
        <dbReference type="ARBA" id="ARBA00022536"/>
    </source>
</evidence>
<evidence type="ECO:0000256" key="7">
    <source>
        <dbReference type="ARBA" id="ARBA00022741"/>
    </source>
</evidence>
<dbReference type="GO" id="GO:0004674">
    <property type="term" value="F:protein serine/threonine kinase activity"/>
    <property type="evidence" value="ECO:0007669"/>
    <property type="project" value="UniProtKB-KW"/>
</dbReference>
<evidence type="ECO:0000256" key="16">
    <source>
        <dbReference type="ARBA" id="ARBA00048679"/>
    </source>
</evidence>
<keyword evidence="11" id="KW-0472">Membrane</keyword>
<keyword evidence="5" id="KW-0812">Transmembrane</keyword>
<keyword evidence="6" id="KW-0732">Signal</keyword>
<comment type="subcellular location">
    <subcellularLocation>
        <location evidence="1">Membrane</location>
        <topology evidence="1">Single-pass type I membrane protein</topology>
    </subcellularLocation>
</comment>
<comment type="similarity">
    <text evidence="17">Belongs to the protein kinase superfamily. Ser/Thr protein kinase family.</text>
</comment>
<evidence type="ECO:0000256" key="15">
    <source>
        <dbReference type="ARBA" id="ARBA00047899"/>
    </source>
</evidence>
<accession>A0A6P8D7T2</accession>
<keyword evidence="2 17" id="KW-0723">Serine/threonine-protein kinase</keyword>
<dbReference type="RefSeq" id="XP_031390559.1">
    <property type="nucleotide sequence ID" value="XM_031534699.1"/>
</dbReference>
<dbReference type="PANTHER" id="PTHR47974">
    <property type="entry name" value="OS07G0415500 PROTEIN"/>
    <property type="match status" value="1"/>
</dbReference>
<dbReference type="AlphaFoldDB" id="A0A6P8D7T2"/>
<dbReference type="Pfam" id="PF00069">
    <property type="entry name" value="Pkinase"/>
    <property type="match status" value="1"/>
</dbReference>
<evidence type="ECO:0000259" key="19">
    <source>
        <dbReference type="PROSITE" id="PS50927"/>
    </source>
</evidence>
<dbReference type="GeneID" id="116203036"/>
<evidence type="ECO:0000313" key="22">
    <source>
        <dbReference type="RefSeq" id="XP_031390559.1"/>
    </source>
</evidence>
<comment type="catalytic activity">
    <reaction evidence="15 17">
        <text>L-threonyl-[protein] + ATP = O-phospho-L-threonyl-[protein] + ADP + H(+)</text>
        <dbReference type="Rhea" id="RHEA:46608"/>
        <dbReference type="Rhea" id="RHEA-COMP:11060"/>
        <dbReference type="Rhea" id="RHEA-COMP:11605"/>
        <dbReference type="ChEBI" id="CHEBI:15378"/>
        <dbReference type="ChEBI" id="CHEBI:30013"/>
        <dbReference type="ChEBI" id="CHEBI:30616"/>
        <dbReference type="ChEBI" id="CHEBI:61977"/>
        <dbReference type="ChEBI" id="CHEBI:456216"/>
        <dbReference type="EC" id="2.7.11.1"/>
    </reaction>
</comment>
<name>A0A6P8D7T2_PUNGR</name>
<dbReference type="PANTHER" id="PTHR47974:SF3">
    <property type="entry name" value="RECEPTOR-LIKE SERINE_THREONINE-PROTEIN KINASE"/>
    <property type="match status" value="1"/>
</dbReference>
<evidence type="ECO:0000256" key="9">
    <source>
        <dbReference type="ARBA" id="ARBA00022840"/>
    </source>
</evidence>
<keyword evidence="12" id="KW-1015">Disulfide bond</keyword>
<feature type="domain" description="Bulb-type lectin" evidence="19">
    <location>
        <begin position="1"/>
        <end position="79"/>
    </location>
</feature>
<dbReference type="InterPro" id="IPR000719">
    <property type="entry name" value="Prot_kinase_dom"/>
</dbReference>
<dbReference type="PROSITE" id="PS00108">
    <property type="entry name" value="PROTEIN_KINASE_ST"/>
    <property type="match status" value="1"/>
</dbReference>
<dbReference type="GO" id="GO:0005524">
    <property type="term" value="F:ATP binding"/>
    <property type="evidence" value="ECO:0007669"/>
    <property type="project" value="UniProtKB-KW"/>
</dbReference>
<evidence type="ECO:0000313" key="21">
    <source>
        <dbReference type="Proteomes" id="UP000515151"/>
    </source>
</evidence>
<keyword evidence="3" id="KW-0245">EGF-like domain</keyword>
<dbReference type="Pfam" id="PF00954">
    <property type="entry name" value="S_locus_glycop"/>
    <property type="match status" value="1"/>
</dbReference>
<evidence type="ECO:0000256" key="5">
    <source>
        <dbReference type="ARBA" id="ARBA00022692"/>
    </source>
</evidence>
<dbReference type="Gene3D" id="2.90.10.30">
    <property type="match status" value="1"/>
</dbReference>
<keyword evidence="7 17" id="KW-0547">Nucleotide-binding</keyword>
<organism evidence="21 22">
    <name type="scientific">Punica granatum</name>
    <name type="common">Pomegranate</name>
    <dbReference type="NCBI Taxonomy" id="22663"/>
    <lineage>
        <taxon>Eukaryota</taxon>
        <taxon>Viridiplantae</taxon>
        <taxon>Streptophyta</taxon>
        <taxon>Embryophyta</taxon>
        <taxon>Tracheophyta</taxon>
        <taxon>Spermatophyta</taxon>
        <taxon>Magnoliopsida</taxon>
        <taxon>eudicotyledons</taxon>
        <taxon>Gunneridae</taxon>
        <taxon>Pentapetalae</taxon>
        <taxon>rosids</taxon>
        <taxon>malvids</taxon>
        <taxon>Myrtales</taxon>
        <taxon>Lythraceae</taxon>
        <taxon>Punica</taxon>
    </lineage>
</organism>
<dbReference type="PROSITE" id="PS50927">
    <property type="entry name" value="BULB_LECTIN"/>
    <property type="match status" value="1"/>
</dbReference>
<dbReference type="PIRSF" id="PIRSF000641">
    <property type="entry name" value="SRK"/>
    <property type="match status" value="1"/>
</dbReference>
<dbReference type="Gene3D" id="1.10.510.10">
    <property type="entry name" value="Transferase(Phosphotransferase) domain 1"/>
    <property type="match status" value="1"/>
</dbReference>
<dbReference type="GO" id="GO:0016020">
    <property type="term" value="C:membrane"/>
    <property type="evidence" value="ECO:0007669"/>
    <property type="project" value="UniProtKB-SubCell"/>
</dbReference>
<evidence type="ECO:0000256" key="13">
    <source>
        <dbReference type="ARBA" id="ARBA00023170"/>
    </source>
</evidence>
<evidence type="ECO:0000256" key="8">
    <source>
        <dbReference type="ARBA" id="ARBA00022777"/>
    </source>
</evidence>
<evidence type="ECO:0000256" key="4">
    <source>
        <dbReference type="ARBA" id="ARBA00022679"/>
    </source>
</evidence>
<dbReference type="EC" id="2.7.11.1" evidence="17"/>
<dbReference type="OrthoDB" id="619632at2759"/>
<evidence type="ECO:0000256" key="10">
    <source>
        <dbReference type="ARBA" id="ARBA00022989"/>
    </source>
</evidence>
<evidence type="ECO:0000256" key="12">
    <source>
        <dbReference type="ARBA" id="ARBA00023157"/>
    </source>
</evidence>
<reference evidence="21" key="1">
    <citation type="journal article" date="2020" name="Plant Biotechnol. J.">
        <title>The pomegranate (Punica granatum L.) draft genome dissects genetic divergence between soft- and hard-seeded cultivars.</title>
        <authorList>
            <person name="Luo X."/>
            <person name="Li H."/>
            <person name="Wu Z."/>
            <person name="Yao W."/>
            <person name="Zhao P."/>
            <person name="Cao D."/>
            <person name="Yu H."/>
            <person name="Li K."/>
            <person name="Poudel K."/>
            <person name="Zhao D."/>
            <person name="Zhang F."/>
            <person name="Xia X."/>
            <person name="Chen L."/>
            <person name="Wang Q."/>
            <person name="Jing D."/>
            <person name="Cao S."/>
        </authorList>
    </citation>
    <scope>NUCLEOTIDE SEQUENCE [LARGE SCALE GENOMIC DNA]</scope>
    <source>
        <strain evidence="21">cv. Tunisia</strain>
    </source>
</reference>
<dbReference type="FunFam" id="3.30.200.20:FF:000059">
    <property type="entry name" value="S-receptor-like serine/threonine-protein kinase"/>
    <property type="match status" value="1"/>
</dbReference>
<dbReference type="InterPro" id="IPR001480">
    <property type="entry name" value="Bulb-type_lectin_dom"/>
</dbReference>
<dbReference type="SMART" id="SM00108">
    <property type="entry name" value="B_lectin"/>
    <property type="match status" value="1"/>
</dbReference>
<keyword evidence="13 22" id="KW-0675">Receptor</keyword>
<keyword evidence="10" id="KW-1133">Transmembrane helix</keyword>
<proteinExistence type="inferred from homology"/>
<dbReference type="CDD" id="cd14066">
    <property type="entry name" value="STKc_IRAK"/>
    <property type="match status" value="1"/>
</dbReference>
<dbReference type="CDD" id="cd00028">
    <property type="entry name" value="B_lectin"/>
    <property type="match status" value="1"/>
</dbReference>
<dbReference type="GO" id="GO:0048544">
    <property type="term" value="P:recognition of pollen"/>
    <property type="evidence" value="ECO:0007669"/>
    <property type="project" value="InterPro"/>
</dbReference>
<evidence type="ECO:0000259" key="20">
    <source>
        <dbReference type="PROSITE" id="PS50948"/>
    </source>
</evidence>
<keyword evidence="21" id="KW-1185">Reference proteome</keyword>
<dbReference type="SUPFAM" id="SSF51110">
    <property type="entry name" value="alpha-D-mannose-specific plant lectins"/>
    <property type="match status" value="1"/>
</dbReference>
<dbReference type="PROSITE" id="PS50948">
    <property type="entry name" value="PAN"/>
    <property type="match status" value="1"/>
</dbReference>
<dbReference type="SMART" id="SM00220">
    <property type="entry name" value="S_TKc"/>
    <property type="match status" value="1"/>
</dbReference>
<evidence type="ECO:0000256" key="2">
    <source>
        <dbReference type="ARBA" id="ARBA00022527"/>
    </source>
</evidence>
<dbReference type="InterPro" id="IPR024171">
    <property type="entry name" value="SRK-like_kinase"/>
</dbReference>
<keyword evidence="14" id="KW-0325">Glycoprotein</keyword>
<dbReference type="InterPro" id="IPR008271">
    <property type="entry name" value="Ser/Thr_kinase_AS"/>
</dbReference>
<dbReference type="InterPro" id="IPR000858">
    <property type="entry name" value="S_locus_glycoprot_dom"/>
</dbReference>
<comment type="catalytic activity">
    <reaction evidence="16 17">
        <text>L-seryl-[protein] + ATP = O-phospho-L-seryl-[protein] + ADP + H(+)</text>
        <dbReference type="Rhea" id="RHEA:17989"/>
        <dbReference type="Rhea" id="RHEA-COMP:9863"/>
        <dbReference type="Rhea" id="RHEA-COMP:11604"/>
        <dbReference type="ChEBI" id="CHEBI:15378"/>
        <dbReference type="ChEBI" id="CHEBI:29999"/>
        <dbReference type="ChEBI" id="CHEBI:30616"/>
        <dbReference type="ChEBI" id="CHEBI:83421"/>
        <dbReference type="ChEBI" id="CHEBI:456216"/>
        <dbReference type="EC" id="2.7.11.1"/>
    </reaction>
</comment>
<keyword evidence="4 17" id="KW-0808">Transferase</keyword>
<evidence type="ECO:0000256" key="11">
    <source>
        <dbReference type="ARBA" id="ARBA00023136"/>
    </source>
</evidence>
<dbReference type="InterPro" id="IPR036426">
    <property type="entry name" value="Bulb-type_lectin_dom_sf"/>
</dbReference>
<dbReference type="SUPFAM" id="SSF56112">
    <property type="entry name" value="Protein kinase-like (PK-like)"/>
    <property type="match status" value="1"/>
</dbReference>
<dbReference type="Pfam" id="PF01453">
    <property type="entry name" value="B_lectin"/>
    <property type="match status" value="1"/>
</dbReference>
<gene>
    <name evidence="22" type="primary">LOC116203036</name>
</gene>
<evidence type="ECO:0000256" key="17">
    <source>
        <dbReference type="PIRNR" id="PIRNR000641"/>
    </source>
</evidence>
<dbReference type="FunFam" id="1.10.510.10:FF:000537">
    <property type="entry name" value="Putative receptor-like protein kinase"/>
    <property type="match status" value="1"/>
</dbReference>
<protein>
    <recommendedName>
        <fullName evidence="17">Receptor-like serine/threonine-protein kinase</fullName>
        <ecNumber evidence="17">2.7.11.1</ecNumber>
    </recommendedName>
</protein>
<evidence type="ECO:0000259" key="18">
    <source>
        <dbReference type="PROSITE" id="PS50011"/>
    </source>
</evidence>
<evidence type="ECO:0000256" key="6">
    <source>
        <dbReference type="ARBA" id="ARBA00022729"/>
    </source>
</evidence>
<evidence type="ECO:0000256" key="14">
    <source>
        <dbReference type="ARBA" id="ARBA00023180"/>
    </source>
</evidence>
<keyword evidence="9 17" id="KW-0067">ATP-binding</keyword>
<sequence>MHDCIVWMANRDEPVNGKHSKLILDKHGNLFLSDAGHRVVWSTDIASSSSATYVGLHLLDSGNLILRSSGPRPRDDTVMWQSFDHPTNTLLPEQKFTRFTKLVSSRSSGNISSGYYNFYFDNDNVLRLLYSGPEVSSVYWPDPAVLPWESGRTTYNDSRVALLDPLGNFTSSDDWKFLASDYGEKLHRRLTLDVVGNVRLYSLLGSGAWAVSWQAIDTPCQVHGICGPNAICRYNASSGRSCYCAPGYERKNLSDWSQGCKPKFESFCKLPDPKTGEFIRFPQMEFYGYDEDDYPNYTLNQCQNKCLELCNCKGFKYKFQKDRSQHDCYPKLSLLNGRAWAADFGTIYFRLPKAILSSDQFQQESSTLNCSQRFEALGVLLVLCFVTGTRKMKDEARQGYHLAAIGFRRYTYVELRKATWNFREEIGRGAVGSVYRAILSGDRVAAVKRLNEMSLHGEEEFLAEVSTIGKLNHMNLIELWGYCAEGKHRLLVYEYVEHGSLAENLSKGTLDWGKRFDVAVGAARGLAYLHEECLEWVLHCDVKPQNILLDWNYQPKVADFGLSKLLNRGDIKHSSFSKIRGTRGYMAPEWVYNLSITSKVDVYSYGIVLLEMVTGRSPGRGVLDTSAGGETENRGLTSWVKQKMSGEVPTATRIEEIVDHSIEGGYDVKKVEVLVAVALQCVADDKDDRPTMSQVVEMLHRCTNEAEI</sequence>
<reference evidence="22" key="2">
    <citation type="submission" date="2025-08" db="UniProtKB">
        <authorList>
            <consortium name="RefSeq"/>
        </authorList>
    </citation>
    <scope>IDENTIFICATION</scope>
    <source>
        <tissue evidence="22">Leaf</tissue>
    </source>
</reference>
<keyword evidence="8 17" id="KW-0418">Kinase</keyword>
<feature type="domain" description="Protein kinase" evidence="18">
    <location>
        <begin position="420"/>
        <end position="703"/>
    </location>
</feature>
<dbReference type="Gene3D" id="3.30.200.20">
    <property type="entry name" value="Phosphorylase Kinase, domain 1"/>
    <property type="match status" value="1"/>
</dbReference>